<dbReference type="EMBL" id="JACIJD010000037">
    <property type="protein sequence ID" value="MBB5696306.1"/>
    <property type="molecule type" value="Genomic_DNA"/>
</dbReference>
<dbReference type="AlphaFoldDB" id="A0A840Y841"/>
<evidence type="ECO:0000256" key="1">
    <source>
        <dbReference type="SAM" id="Phobius"/>
    </source>
</evidence>
<gene>
    <name evidence="2" type="ORF">FHS87_004377</name>
</gene>
<keyword evidence="1" id="KW-0472">Membrane</keyword>
<reference evidence="2 3" key="1">
    <citation type="submission" date="2020-08" db="EMBL/GenBank/DDBJ databases">
        <title>Genomic Encyclopedia of Type Strains, Phase IV (KMG-IV): sequencing the most valuable type-strain genomes for metagenomic binning, comparative biology and taxonomic classification.</title>
        <authorList>
            <person name="Goeker M."/>
        </authorList>
    </citation>
    <scope>NUCLEOTIDE SEQUENCE [LARGE SCALE GENOMIC DNA]</scope>
    <source>
        <strain evidence="2 3">DSM 25622</strain>
    </source>
</reference>
<sequence>MATAHEIVDASGASTSLGTLQLHAPMIVIFAILVLAFVILAGGWFLMGSQKSPWLAKLAFPIVIVLCCTALLLIVFNLYLSDMVVLRL</sequence>
<organism evidence="2 3">
    <name type="scientific">Muricoccus pecuniae</name>
    <dbReference type="NCBI Taxonomy" id="693023"/>
    <lineage>
        <taxon>Bacteria</taxon>
        <taxon>Pseudomonadati</taxon>
        <taxon>Pseudomonadota</taxon>
        <taxon>Alphaproteobacteria</taxon>
        <taxon>Acetobacterales</taxon>
        <taxon>Roseomonadaceae</taxon>
        <taxon>Muricoccus</taxon>
    </lineage>
</organism>
<evidence type="ECO:0000313" key="3">
    <source>
        <dbReference type="Proteomes" id="UP000580654"/>
    </source>
</evidence>
<keyword evidence="1" id="KW-0812">Transmembrane</keyword>
<comment type="caution">
    <text evidence="2">The sequence shown here is derived from an EMBL/GenBank/DDBJ whole genome shotgun (WGS) entry which is preliminary data.</text>
</comment>
<keyword evidence="1" id="KW-1133">Transmembrane helix</keyword>
<feature type="transmembrane region" description="Helical" evidence="1">
    <location>
        <begin position="58"/>
        <end position="80"/>
    </location>
</feature>
<feature type="transmembrane region" description="Helical" evidence="1">
    <location>
        <begin position="24"/>
        <end position="46"/>
    </location>
</feature>
<protein>
    <submittedName>
        <fullName evidence="2">Membrane protein YdbS with pleckstrin-like domain</fullName>
    </submittedName>
</protein>
<proteinExistence type="predicted"/>
<name>A0A840Y841_9PROT</name>
<evidence type="ECO:0000313" key="2">
    <source>
        <dbReference type="EMBL" id="MBB5696306.1"/>
    </source>
</evidence>
<dbReference type="Proteomes" id="UP000580654">
    <property type="component" value="Unassembled WGS sequence"/>
</dbReference>
<accession>A0A840Y841</accession>
<keyword evidence="3" id="KW-1185">Reference proteome</keyword>
<dbReference type="RefSeq" id="WP_184521500.1">
    <property type="nucleotide sequence ID" value="NZ_JACIJD010000037.1"/>
</dbReference>